<organism evidence="10 11">
    <name type="scientific">Branchiostoma floridae</name>
    <name type="common">Florida lancelet</name>
    <name type="synonym">Amphioxus</name>
    <dbReference type="NCBI Taxonomy" id="7739"/>
    <lineage>
        <taxon>Eukaryota</taxon>
        <taxon>Metazoa</taxon>
        <taxon>Chordata</taxon>
        <taxon>Cephalochordata</taxon>
        <taxon>Leptocardii</taxon>
        <taxon>Amphioxiformes</taxon>
        <taxon>Branchiostomatidae</taxon>
        <taxon>Branchiostoma</taxon>
    </lineage>
</organism>
<comment type="cofactor">
    <cofactor evidence="1 8">
        <name>Zn(2+)</name>
        <dbReference type="ChEBI" id="CHEBI:29105"/>
    </cofactor>
</comment>
<evidence type="ECO:0000313" key="11">
    <source>
        <dbReference type="RefSeq" id="XP_035680375.1"/>
    </source>
</evidence>
<evidence type="ECO:0000256" key="5">
    <source>
        <dbReference type="ARBA" id="ARBA00022833"/>
    </source>
</evidence>
<protein>
    <recommendedName>
        <fullName evidence="3 8">Carbonic anhydrase</fullName>
        <ecNumber evidence="3 8">4.2.1.1</ecNumber>
    </recommendedName>
</protein>
<keyword evidence="4 8" id="KW-0479">Metal-binding</keyword>
<dbReference type="GO" id="GO:0004089">
    <property type="term" value="F:carbonate dehydratase activity"/>
    <property type="evidence" value="ECO:0000318"/>
    <property type="project" value="GO_Central"/>
</dbReference>
<dbReference type="RefSeq" id="XP_035680375.1">
    <property type="nucleotide sequence ID" value="XM_035824482.1"/>
</dbReference>
<dbReference type="InterPro" id="IPR001148">
    <property type="entry name" value="CA_dom"/>
</dbReference>
<dbReference type="Gene3D" id="3.10.200.10">
    <property type="entry name" value="Alpha carbonic anhydrase"/>
    <property type="match status" value="1"/>
</dbReference>
<dbReference type="InterPro" id="IPR018338">
    <property type="entry name" value="Carbonic_anhydrase_a-class_CS"/>
</dbReference>
<dbReference type="EC" id="4.2.1.1" evidence="3 8"/>
<evidence type="ECO:0000256" key="4">
    <source>
        <dbReference type="ARBA" id="ARBA00022723"/>
    </source>
</evidence>
<evidence type="ECO:0000256" key="3">
    <source>
        <dbReference type="ARBA" id="ARBA00012925"/>
    </source>
</evidence>
<keyword evidence="10" id="KW-1185">Reference proteome</keyword>
<dbReference type="PANTHER" id="PTHR18952:SF141">
    <property type="entry name" value="CARBONIC ANHYDRASE"/>
    <property type="match status" value="1"/>
</dbReference>
<comment type="catalytic activity">
    <reaction evidence="7 8">
        <text>hydrogencarbonate + H(+) = CO2 + H2O</text>
        <dbReference type="Rhea" id="RHEA:10748"/>
        <dbReference type="ChEBI" id="CHEBI:15377"/>
        <dbReference type="ChEBI" id="CHEBI:15378"/>
        <dbReference type="ChEBI" id="CHEBI:16526"/>
        <dbReference type="ChEBI" id="CHEBI:17544"/>
        <dbReference type="EC" id="4.2.1.1"/>
    </reaction>
</comment>
<dbReference type="PROSITE" id="PS00162">
    <property type="entry name" value="ALPHA_CA_1"/>
    <property type="match status" value="1"/>
</dbReference>
<dbReference type="PROSITE" id="PS51144">
    <property type="entry name" value="ALPHA_CA_2"/>
    <property type="match status" value="1"/>
</dbReference>
<sequence>MGCSCSSVRERDVGYPPKLVAVHYPGMTQSPVNIDTVDPLVMYCDAYLLSHPLTLQNYRPGCARRMVNDGNTFKIEMRQEKQESVASLPGHITGDSEANVPKISGGPLHDEFKLLQIHAHWGATDQDGSEHTVDGDVFQGEVHLVHMNTKYPSFEQALTKRDGLAVLGVFLQLTDEGHEGHESFKTITDKLDSISYKGDSVDLDDNFNPQCLIPDDHQKYWSYPGSLTTGGYQECVIWIIFKNTLKVSHQQLEALRSLRSYPRGKDPKIVRDPITERRLSAHILDNYRTTQPLHKRRIRASFPGNYSMYTFQKN</sequence>
<evidence type="ECO:0000256" key="1">
    <source>
        <dbReference type="ARBA" id="ARBA00001947"/>
    </source>
</evidence>
<comment type="function">
    <text evidence="8">Reversible hydration of carbon dioxide.</text>
</comment>
<evidence type="ECO:0000256" key="7">
    <source>
        <dbReference type="ARBA" id="ARBA00048348"/>
    </source>
</evidence>
<keyword evidence="6 8" id="KW-0456">Lyase</keyword>
<dbReference type="KEGG" id="bfo:118418514"/>
<dbReference type="OrthoDB" id="429145at2759"/>
<dbReference type="PANTHER" id="PTHR18952">
    <property type="entry name" value="CARBONIC ANHYDRASE"/>
    <property type="match status" value="1"/>
</dbReference>
<accession>A0A9J7MVG1</accession>
<dbReference type="AlphaFoldDB" id="A0A9J7MVG1"/>
<dbReference type="SMART" id="SM01057">
    <property type="entry name" value="Carb_anhydrase"/>
    <property type="match status" value="1"/>
</dbReference>
<dbReference type="GO" id="GO:0008270">
    <property type="term" value="F:zinc ion binding"/>
    <property type="evidence" value="ECO:0007669"/>
    <property type="project" value="UniProtKB-UniRule"/>
</dbReference>
<feature type="domain" description="Alpha-carbonic anhydrase" evidence="9">
    <location>
        <begin position="11"/>
        <end position="302"/>
    </location>
</feature>
<dbReference type="InterPro" id="IPR023561">
    <property type="entry name" value="Carbonic_anhydrase_a-class"/>
</dbReference>
<dbReference type="GeneID" id="118418514"/>
<comment type="similarity">
    <text evidence="2 8">Belongs to the alpha-carbonic anhydrase family.</text>
</comment>
<reference evidence="11" key="2">
    <citation type="submission" date="2025-08" db="UniProtKB">
        <authorList>
            <consortium name="RefSeq"/>
        </authorList>
    </citation>
    <scope>IDENTIFICATION</scope>
    <source>
        <strain evidence="11">S238N-H82</strain>
        <tissue evidence="11">Testes</tissue>
    </source>
</reference>
<evidence type="ECO:0000313" key="10">
    <source>
        <dbReference type="Proteomes" id="UP000001554"/>
    </source>
</evidence>
<dbReference type="Proteomes" id="UP000001554">
    <property type="component" value="Chromosome 6"/>
</dbReference>
<keyword evidence="5 8" id="KW-0862">Zinc</keyword>
<evidence type="ECO:0000256" key="8">
    <source>
        <dbReference type="RuleBase" id="RU367011"/>
    </source>
</evidence>
<name>A0A9J7MVG1_BRAFL</name>
<evidence type="ECO:0000259" key="9">
    <source>
        <dbReference type="PROSITE" id="PS51144"/>
    </source>
</evidence>
<dbReference type="Pfam" id="PF00194">
    <property type="entry name" value="Carb_anhydrase"/>
    <property type="match status" value="1"/>
</dbReference>
<dbReference type="CDD" id="cd00326">
    <property type="entry name" value="alpha_CA"/>
    <property type="match status" value="1"/>
</dbReference>
<evidence type="ECO:0000256" key="6">
    <source>
        <dbReference type="ARBA" id="ARBA00023239"/>
    </source>
</evidence>
<dbReference type="SUPFAM" id="SSF51069">
    <property type="entry name" value="Carbonic anhydrase"/>
    <property type="match status" value="1"/>
</dbReference>
<gene>
    <name evidence="11" type="primary">LOC118418514</name>
</gene>
<reference evidence="10" key="1">
    <citation type="journal article" date="2020" name="Nat. Ecol. Evol.">
        <title>Deeply conserved synteny resolves early events in vertebrate evolution.</title>
        <authorList>
            <person name="Simakov O."/>
            <person name="Marletaz F."/>
            <person name="Yue J.X."/>
            <person name="O'Connell B."/>
            <person name="Jenkins J."/>
            <person name="Brandt A."/>
            <person name="Calef R."/>
            <person name="Tung C.H."/>
            <person name="Huang T.K."/>
            <person name="Schmutz J."/>
            <person name="Satoh N."/>
            <person name="Yu J.K."/>
            <person name="Putnam N.H."/>
            <person name="Green R.E."/>
            <person name="Rokhsar D.S."/>
        </authorList>
    </citation>
    <scope>NUCLEOTIDE SEQUENCE [LARGE SCALE GENOMIC DNA]</scope>
    <source>
        <strain evidence="10">S238N-H82</strain>
    </source>
</reference>
<evidence type="ECO:0000256" key="2">
    <source>
        <dbReference type="ARBA" id="ARBA00010718"/>
    </source>
</evidence>
<dbReference type="GO" id="GO:0005737">
    <property type="term" value="C:cytoplasm"/>
    <property type="evidence" value="ECO:0000318"/>
    <property type="project" value="GO_Central"/>
</dbReference>
<proteinExistence type="inferred from homology"/>
<dbReference type="InterPro" id="IPR036398">
    <property type="entry name" value="CA_dom_sf"/>
</dbReference>